<proteinExistence type="predicted"/>
<organism evidence="2 3">
    <name type="scientific">Tritonibacter scottomollicae</name>
    <name type="common">Epibacterium scottomollicae</name>
    <dbReference type="NCBI Taxonomy" id="483013"/>
    <lineage>
        <taxon>Bacteria</taxon>
        <taxon>Pseudomonadati</taxon>
        <taxon>Pseudomonadota</taxon>
        <taxon>Alphaproteobacteria</taxon>
        <taxon>Rhodobacterales</taxon>
        <taxon>Paracoccaceae</taxon>
        <taxon>Tritonibacter</taxon>
    </lineage>
</organism>
<name>A0A2T1A194_TRISK</name>
<evidence type="ECO:0000313" key="3">
    <source>
        <dbReference type="Proteomes" id="UP000237718"/>
    </source>
</evidence>
<evidence type="ECO:0000256" key="1">
    <source>
        <dbReference type="SAM" id="MobiDB-lite"/>
    </source>
</evidence>
<comment type="caution">
    <text evidence="2">The sequence shown here is derived from an EMBL/GenBank/DDBJ whole genome shotgun (WGS) entry which is preliminary data.</text>
</comment>
<dbReference type="EMBL" id="PVUF01000034">
    <property type="protein sequence ID" value="PRZ42375.1"/>
    <property type="molecule type" value="Genomic_DNA"/>
</dbReference>
<feature type="region of interest" description="Disordered" evidence="1">
    <location>
        <begin position="215"/>
        <end position="245"/>
    </location>
</feature>
<reference evidence="2 3" key="1">
    <citation type="submission" date="2018-03" db="EMBL/GenBank/DDBJ databases">
        <title>Genomic Encyclopedia of Archaeal and Bacterial Type Strains, Phase II (KMG-II): from individual species to whole genera.</title>
        <authorList>
            <person name="Goeker M."/>
        </authorList>
    </citation>
    <scope>NUCLEOTIDE SEQUENCE [LARGE SCALE GENOMIC DNA]</scope>
    <source>
        <strain evidence="2 3">DSM 25328</strain>
    </source>
</reference>
<sequence>MTLRVFVAGVEPSTPGSPREASLRSDLALMASKKRDQSSAGNHLLALEVDEAPFNRVEVNVVSTDASNAVGVDICCCDGHLTFSLTLISAEDRSNSLRRLNGLHWSSHRFQATSCPGSHYRKPAALRHAQAHTGRAQGPSAGSAASCHEPHIPFIRERRRSVCPSASITVFQRAAQGQQAVRFARHPLRIHLLSLITPRRSDRPLISVASTSAACAPSKPVHPRAYGRSKRLTGPDAEGTNREAD</sequence>
<evidence type="ECO:0000313" key="2">
    <source>
        <dbReference type="EMBL" id="PRZ42375.1"/>
    </source>
</evidence>
<gene>
    <name evidence="2" type="ORF">CLV89_1343</name>
</gene>
<feature type="compositionally biased region" description="Basic residues" evidence="1">
    <location>
        <begin position="221"/>
        <end position="231"/>
    </location>
</feature>
<dbReference type="AlphaFoldDB" id="A0A2T1A194"/>
<accession>A0A2T1A194</accession>
<dbReference type="Proteomes" id="UP000237718">
    <property type="component" value="Unassembled WGS sequence"/>
</dbReference>
<feature type="region of interest" description="Disordered" evidence="1">
    <location>
        <begin position="124"/>
        <end position="147"/>
    </location>
</feature>
<protein>
    <submittedName>
        <fullName evidence="2">Uncharacterized protein</fullName>
    </submittedName>
</protein>